<dbReference type="InterPro" id="IPR035952">
    <property type="entry name" value="Rhomboid-like_sf"/>
</dbReference>
<feature type="transmembrane region" description="Helical" evidence="8">
    <location>
        <begin position="438"/>
        <end position="458"/>
    </location>
</feature>
<gene>
    <name evidence="10" type="ORF">ASPSYDRAFT_141609</name>
</gene>
<dbReference type="GO" id="GO:0006465">
    <property type="term" value="P:signal peptide processing"/>
    <property type="evidence" value="ECO:0007669"/>
    <property type="project" value="TreeGrafter"/>
</dbReference>
<comment type="subcellular location">
    <subcellularLocation>
        <location evidence="1">Membrane</location>
        <topology evidence="1">Multi-pass membrane protein</topology>
    </subcellularLocation>
</comment>
<dbReference type="OrthoDB" id="10260614at2759"/>
<dbReference type="SUPFAM" id="SSF144091">
    <property type="entry name" value="Rhomboid-like"/>
    <property type="match status" value="1"/>
</dbReference>
<dbReference type="InterPro" id="IPR022764">
    <property type="entry name" value="Peptidase_S54_rhomboid_dom"/>
</dbReference>
<organism evidence="10 11">
    <name type="scientific">Aspergillus sydowii CBS 593.65</name>
    <dbReference type="NCBI Taxonomy" id="1036612"/>
    <lineage>
        <taxon>Eukaryota</taxon>
        <taxon>Fungi</taxon>
        <taxon>Dikarya</taxon>
        <taxon>Ascomycota</taxon>
        <taxon>Pezizomycotina</taxon>
        <taxon>Eurotiomycetes</taxon>
        <taxon>Eurotiomycetidae</taxon>
        <taxon>Eurotiales</taxon>
        <taxon>Aspergillaceae</taxon>
        <taxon>Aspergillus</taxon>
        <taxon>Aspergillus subgen. Nidulantes</taxon>
    </lineage>
</organism>
<dbReference type="VEuPathDB" id="FungiDB:ASPSYDRAFT_141609"/>
<dbReference type="GO" id="GO:0016020">
    <property type="term" value="C:membrane"/>
    <property type="evidence" value="ECO:0007669"/>
    <property type="project" value="UniProtKB-SubCell"/>
</dbReference>
<dbReference type="RefSeq" id="XP_040707091.1">
    <property type="nucleotide sequence ID" value="XM_040841164.1"/>
</dbReference>
<dbReference type="STRING" id="1036612.A0A1L9TV47"/>
<dbReference type="Pfam" id="PF01694">
    <property type="entry name" value="Rhomboid"/>
    <property type="match status" value="1"/>
</dbReference>
<dbReference type="Gene3D" id="1.20.1540.10">
    <property type="entry name" value="Rhomboid-like"/>
    <property type="match status" value="1"/>
</dbReference>
<dbReference type="GO" id="GO:0004252">
    <property type="term" value="F:serine-type endopeptidase activity"/>
    <property type="evidence" value="ECO:0007669"/>
    <property type="project" value="InterPro"/>
</dbReference>
<evidence type="ECO:0000256" key="8">
    <source>
        <dbReference type="SAM" id="Phobius"/>
    </source>
</evidence>
<evidence type="ECO:0000256" key="6">
    <source>
        <dbReference type="ARBA" id="ARBA00023136"/>
    </source>
</evidence>
<comment type="similarity">
    <text evidence="2">Belongs to the peptidase S54 family.</text>
</comment>
<evidence type="ECO:0000256" key="1">
    <source>
        <dbReference type="ARBA" id="ARBA00004141"/>
    </source>
</evidence>
<evidence type="ECO:0000256" key="3">
    <source>
        <dbReference type="ARBA" id="ARBA00022692"/>
    </source>
</evidence>
<keyword evidence="7" id="KW-0175">Coiled coil</keyword>
<accession>A0A1L9TV47</accession>
<evidence type="ECO:0000259" key="9">
    <source>
        <dbReference type="Pfam" id="PF01694"/>
    </source>
</evidence>
<feature type="coiled-coil region" evidence="7">
    <location>
        <begin position="227"/>
        <end position="254"/>
    </location>
</feature>
<evidence type="ECO:0000256" key="4">
    <source>
        <dbReference type="ARBA" id="ARBA00022801"/>
    </source>
</evidence>
<sequence>MSNVFCVAWRTPCLGFRFPSLHPPNLALWHSFGRQISPTWFLNSTPRRLLSSVRPLTAIFSRVTTPKLKCLPSPNGTLSRTFQSSAVLSSNKPSPPPIEKGVQLRDEPFSKAEIEQVFGTRTKLSPAMGNRVLSVLQARRLAGTLDLDFPADIKRVTRPATLDMGLEYLRKNYPLDEDAAIMARIEREEHETEEKLIRQAEHLGLYKPQSGSYGAELGQNNDPSGRSVLAEIRNKNEERLLAEAENKRQEWLEGEEQDREKLKQHLAKNTALQKFEDTSALEVRGRADPSQRPLLAWIQKHHLRATDTDADFSTLTTSTRLLPALIFTLLTFGLCYGFAVTYETPARTDRMWPTLPPAAATVAAIIGINVGVFALWRAWPPAWRLLNRYFISVPAYPRVFSLVGNVFSHQTITHLSINMFVLWIFGTRLHDDIGRGNFLALYLASGVLGSFASLTTHVLKNSLFITSLGASGAIAGVVAASGLIHSDEKWTIAFLPRDWQQRLSAPAWMFLAGLVTFDIAGAVMNRRMPKLDYYAHLGGYLTGAIFALSWREKMRKERERNRAWLDRVISR</sequence>
<dbReference type="FunFam" id="1.20.1540.10:FF:000012">
    <property type="entry name" value="Rhomboid family protein"/>
    <property type="match status" value="1"/>
</dbReference>
<feature type="transmembrane region" description="Helical" evidence="8">
    <location>
        <begin position="321"/>
        <end position="342"/>
    </location>
</feature>
<dbReference type="PANTHER" id="PTHR43731:SF14">
    <property type="entry name" value="PRESENILIN-ASSOCIATED RHOMBOID-LIKE PROTEIN, MITOCHONDRIAL"/>
    <property type="match status" value="1"/>
</dbReference>
<dbReference type="Proteomes" id="UP000184356">
    <property type="component" value="Unassembled WGS sequence"/>
</dbReference>
<name>A0A1L9TV47_9EURO</name>
<dbReference type="GeneID" id="63757237"/>
<keyword evidence="3 8" id="KW-0812">Transmembrane</keyword>
<protein>
    <recommendedName>
        <fullName evidence="9">Peptidase S54 rhomboid domain-containing protein</fullName>
    </recommendedName>
</protein>
<feature type="transmembrane region" description="Helical" evidence="8">
    <location>
        <begin position="464"/>
        <end position="484"/>
    </location>
</feature>
<evidence type="ECO:0000256" key="5">
    <source>
        <dbReference type="ARBA" id="ARBA00022989"/>
    </source>
</evidence>
<keyword evidence="6 8" id="KW-0472">Membrane</keyword>
<evidence type="ECO:0000256" key="2">
    <source>
        <dbReference type="ARBA" id="ARBA00009045"/>
    </source>
</evidence>
<dbReference type="InterPro" id="IPR050925">
    <property type="entry name" value="Rhomboid_protease_S54"/>
</dbReference>
<feature type="transmembrane region" description="Helical" evidence="8">
    <location>
        <begin position="505"/>
        <end position="525"/>
    </location>
</feature>
<feature type="domain" description="Peptidase S54 rhomboid" evidence="9">
    <location>
        <begin position="399"/>
        <end position="548"/>
    </location>
</feature>
<feature type="transmembrane region" description="Helical" evidence="8">
    <location>
        <begin position="354"/>
        <end position="379"/>
    </location>
</feature>
<evidence type="ECO:0000313" key="10">
    <source>
        <dbReference type="EMBL" id="OJJ63285.1"/>
    </source>
</evidence>
<feature type="transmembrane region" description="Helical" evidence="8">
    <location>
        <begin position="531"/>
        <end position="550"/>
    </location>
</feature>
<keyword evidence="4" id="KW-0378">Hydrolase</keyword>
<proteinExistence type="inferred from homology"/>
<dbReference type="AlphaFoldDB" id="A0A1L9TV47"/>
<keyword evidence="5 8" id="KW-1133">Transmembrane helix</keyword>
<dbReference type="EMBL" id="KV878582">
    <property type="protein sequence ID" value="OJJ63285.1"/>
    <property type="molecule type" value="Genomic_DNA"/>
</dbReference>
<reference evidence="11" key="1">
    <citation type="journal article" date="2017" name="Genome Biol.">
        <title>Comparative genomics reveals high biological diversity and specific adaptations in the industrially and medically important fungal genus Aspergillus.</title>
        <authorList>
            <person name="de Vries R.P."/>
            <person name="Riley R."/>
            <person name="Wiebenga A."/>
            <person name="Aguilar-Osorio G."/>
            <person name="Amillis S."/>
            <person name="Uchima C.A."/>
            <person name="Anderluh G."/>
            <person name="Asadollahi M."/>
            <person name="Askin M."/>
            <person name="Barry K."/>
            <person name="Battaglia E."/>
            <person name="Bayram O."/>
            <person name="Benocci T."/>
            <person name="Braus-Stromeyer S.A."/>
            <person name="Caldana C."/>
            <person name="Canovas D."/>
            <person name="Cerqueira G.C."/>
            <person name="Chen F."/>
            <person name="Chen W."/>
            <person name="Choi C."/>
            <person name="Clum A."/>
            <person name="Dos Santos R.A."/>
            <person name="Damasio A.R."/>
            <person name="Diallinas G."/>
            <person name="Emri T."/>
            <person name="Fekete E."/>
            <person name="Flipphi M."/>
            <person name="Freyberg S."/>
            <person name="Gallo A."/>
            <person name="Gournas C."/>
            <person name="Habgood R."/>
            <person name="Hainaut M."/>
            <person name="Harispe M.L."/>
            <person name="Henrissat B."/>
            <person name="Hilden K.S."/>
            <person name="Hope R."/>
            <person name="Hossain A."/>
            <person name="Karabika E."/>
            <person name="Karaffa L."/>
            <person name="Karanyi Z."/>
            <person name="Krasevec N."/>
            <person name="Kuo A."/>
            <person name="Kusch H."/>
            <person name="LaButti K."/>
            <person name="Lagendijk E.L."/>
            <person name="Lapidus A."/>
            <person name="Levasseur A."/>
            <person name="Lindquist E."/>
            <person name="Lipzen A."/>
            <person name="Logrieco A.F."/>
            <person name="MacCabe A."/>
            <person name="Maekelae M.R."/>
            <person name="Malavazi I."/>
            <person name="Melin P."/>
            <person name="Meyer V."/>
            <person name="Mielnichuk N."/>
            <person name="Miskei M."/>
            <person name="Molnar A.P."/>
            <person name="Mule G."/>
            <person name="Ngan C.Y."/>
            <person name="Orejas M."/>
            <person name="Orosz E."/>
            <person name="Ouedraogo J.P."/>
            <person name="Overkamp K.M."/>
            <person name="Park H.-S."/>
            <person name="Perrone G."/>
            <person name="Piumi F."/>
            <person name="Punt P.J."/>
            <person name="Ram A.F."/>
            <person name="Ramon A."/>
            <person name="Rauscher S."/>
            <person name="Record E."/>
            <person name="Riano-Pachon D.M."/>
            <person name="Robert V."/>
            <person name="Roehrig J."/>
            <person name="Ruller R."/>
            <person name="Salamov A."/>
            <person name="Salih N.S."/>
            <person name="Samson R.A."/>
            <person name="Sandor E."/>
            <person name="Sanguinetti M."/>
            <person name="Schuetze T."/>
            <person name="Sepcic K."/>
            <person name="Shelest E."/>
            <person name="Sherlock G."/>
            <person name="Sophianopoulou V."/>
            <person name="Squina F.M."/>
            <person name="Sun H."/>
            <person name="Susca A."/>
            <person name="Todd R.B."/>
            <person name="Tsang A."/>
            <person name="Unkles S.E."/>
            <person name="van de Wiele N."/>
            <person name="van Rossen-Uffink D."/>
            <person name="Oliveira J.V."/>
            <person name="Vesth T.C."/>
            <person name="Visser J."/>
            <person name="Yu J.-H."/>
            <person name="Zhou M."/>
            <person name="Andersen M.R."/>
            <person name="Archer D.B."/>
            <person name="Baker S.E."/>
            <person name="Benoit I."/>
            <person name="Brakhage A.A."/>
            <person name="Braus G.H."/>
            <person name="Fischer R."/>
            <person name="Frisvad J.C."/>
            <person name="Goldman G.H."/>
            <person name="Houbraken J."/>
            <person name="Oakley B."/>
            <person name="Pocsi I."/>
            <person name="Scazzocchio C."/>
            <person name="Seiboth B."/>
            <person name="vanKuyk P.A."/>
            <person name="Wortman J."/>
            <person name="Dyer P.S."/>
            <person name="Grigoriev I.V."/>
        </authorList>
    </citation>
    <scope>NUCLEOTIDE SEQUENCE [LARGE SCALE GENOMIC DNA]</scope>
    <source>
        <strain evidence="11">CBS 593.65</strain>
    </source>
</reference>
<dbReference type="PANTHER" id="PTHR43731">
    <property type="entry name" value="RHOMBOID PROTEASE"/>
    <property type="match status" value="1"/>
</dbReference>
<evidence type="ECO:0000256" key="7">
    <source>
        <dbReference type="SAM" id="Coils"/>
    </source>
</evidence>
<keyword evidence="11" id="KW-1185">Reference proteome</keyword>
<evidence type="ECO:0000313" key="11">
    <source>
        <dbReference type="Proteomes" id="UP000184356"/>
    </source>
</evidence>